<protein>
    <submittedName>
        <fullName evidence="2">Uncharacterized protein</fullName>
    </submittedName>
</protein>
<feature type="transmembrane region" description="Helical" evidence="1">
    <location>
        <begin position="89"/>
        <end position="107"/>
    </location>
</feature>
<evidence type="ECO:0000256" key="1">
    <source>
        <dbReference type="SAM" id="Phobius"/>
    </source>
</evidence>
<evidence type="ECO:0000313" key="3">
    <source>
        <dbReference type="Proteomes" id="UP000237350"/>
    </source>
</evidence>
<accession>A0A2S4JFD9</accession>
<feature type="transmembrane region" description="Helical" evidence="1">
    <location>
        <begin position="180"/>
        <end position="201"/>
    </location>
</feature>
<keyword evidence="1" id="KW-0812">Transmembrane</keyword>
<comment type="caution">
    <text evidence="2">The sequence shown here is derived from an EMBL/GenBank/DDBJ whole genome shotgun (WGS) entry which is preliminary data.</text>
</comment>
<keyword evidence="1" id="KW-1133">Transmembrane helix</keyword>
<organism evidence="2 3">
    <name type="scientific">Alkalispirochaeta sphaeroplastigenens</name>
    <dbReference type="NCBI Taxonomy" id="1187066"/>
    <lineage>
        <taxon>Bacteria</taxon>
        <taxon>Pseudomonadati</taxon>
        <taxon>Spirochaetota</taxon>
        <taxon>Spirochaetia</taxon>
        <taxon>Spirochaetales</taxon>
        <taxon>Spirochaetaceae</taxon>
        <taxon>Alkalispirochaeta</taxon>
    </lineage>
</organism>
<keyword evidence="1" id="KW-0472">Membrane</keyword>
<reference evidence="3" key="1">
    <citation type="submission" date="2015-12" db="EMBL/GenBank/DDBJ databases">
        <authorList>
            <person name="Lodha T.D."/>
            <person name="Chintalapati S."/>
            <person name="Chintalapati V.R."/>
            <person name="Sravanthi T."/>
        </authorList>
    </citation>
    <scope>NUCLEOTIDE SEQUENCE [LARGE SCALE GENOMIC DNA]</scope>
    <source>
        <strain evidence="3">JC133</strain>
    </source>
</reference>
<dbReference type="EMBL" id="LPWH01000129">
    <property type="protein sequence ID" value="POQ98165.1"/>
    <property type="molecule type" value="Genomic_DNA"/>
</dbReference>
<dbReference type="AlphaFoldDB" id="A0A2S4JFD9"/>
<dbReference type="Proteomes" id="UP000237350">
    <property type="component" value="Unassembled WGS sequence"/>
</dbReference>
<sequence>MLRNISARTLFLGGMALLPAYLLQENLTIRFVQVLFFGWCALRAGKRLQWAYFLTIIATITLFHLLIPSGRVLVTLGMLRITRGGLETGLFKALTVVGLVFISLASVRADLRLPGRAGTLAGKIFWSFEQIMERRDQLEPRRLLASGDDLLLGVYEDLLLGGELPSDTLARKGTARRSSLPGSLVVSGIVVLQWVALLGGFF</sequence>
<keyword evidence="3" id="KW-1185">Reference proteome</keyword>
<proteinExistence type="predicted"/>
<feature type="transmembrane region" description="Helical" evidence="1">
    <location>
        <begin position="51"/>
        <end position="69"/>
    </location>
</feature>
<name>A0A2S4JFD9_9SPIO</name>
<evidence type="ECO:0000313" key="2">
    <source>
        <dbReference type="EMBL" id="POQ98165.1"/>
    </source>
</evidence>
<gene>
    <name evidence="2" type="ORF">AU468_14510</name>
</gene>